<dbReference type="EMBL" id="AYYN01000035">
    <property type="protein sequence ID" value="KRM76490.1"/>
    <property type="molecule type" value="Genomic_DNA"/>
</dbReference>
<evidence type="ECO:0000313" key="1">
    <source>
        <dbReference type="EMBL" id="KRM76490.1"/>
    </source>
</evidence>
<sequence length="114" mass="13279">MGVVFLASNSDSIFSILSYLKRHPEKIFALRSRYDNVIQIFFKDVIKVADANIYFPDNKLMVNCLTDDFLAQNGDLLDSFWQLAGHDYIDHHEVWATTSHLTQKNMYLLELSFE</sequence>
<accession>A0A0R2BBT1</accession>
<dbReference type="PATRIC" id="fig|1423772.3.peg.1764"/>
<dbReference type="Proteomes" id="UP000051612">
    <property type="component" value="Unassembled WGS sequence"/>
</dbReference>
<name>A0A0R2BBT1_9LACO</name>
<dbReference type="AlphaFoldDB" id="A0A0R2BBT1"/>
<gene>
    <name evidence="1" type="ORF">FC48_GL001657</name>
</gene>
<proteinExistence type="predicted"/>
<organism evidence="1 2">
    <name type="scientific">Ligilactobacillus murinus DSM 20452 = NBRC 14221</name>
    <dbReference type="NCBI Taxonomy" id="1423772"/>
    <lineage>
        <taxon>Bacteria</taxon>
        <taxon>Bacillati</taxon>
        <taxon>Bacillota</taxon>
        <taxon>Bacilli</taxon>
        <taxon>Lactobacillales</taxon>
        <taxon>Lactobacillaceae</taxon>
        <taxon>Ligilactobacillus</taxon>
    </lineage>
</organism>
<comment type="caution">
    <text evidence="1">The sequence shown here is derived from an EMBL/GenBank/DDBJ whole genome shotgun (WGS) entry which is preliminary data.</text>
</comment>
<protein>
    <submittedName>
        <fullName evidence="1">Uncharacterized protein</fullName>
    </submittedName>
</protein>
<reference evidence="1 2" key="1">
    <citation type="journal article" date="2015" name="Genome Announc.">
        <title>Expanding the biotechnology potential of lactobacilli through comparative genomics of 213 strains and associated genera.</title>
        <authorList>
            <person name="Sun Z."/>
            <person name="Harris H.M."/>
            <person name="McCann A."/>
            <person name="Guo C."/>
            <person name="Argimon S."/>
            <person name="Zhang W."/>
            <person name="Yang X."/>
            <person name="Jeffery I.B."/>
            <person name="Cooney J.C."/>
            <person name="Kagawa T.F."/>
            <person name="Liu W."/>
            <person name="Song Y."/>
            <person name="Salvetti E."/>
            <person name="Wrobel A."/>
            <person name="Rasinkangas P."/>
            <person name="Parkhill J."/>
            <person name="Rea M.C."/>
            <person name="O'Sullivan O."/>
            <person name="Ritari J."/>
            <person name="Douillard F.P."/>
            <person name="Paul Ross R."/>
            <person name="Yang R."/>
            <person name="Briner A.E."/>
            <person name="Felis G.E."/>
            <person name="de Vos W.M."/>
            <person name="Barrangou R."/>
            <person name="Klaenhammer T.R."/>
            <person name="Caufield P.W."/>
            <person name="Cui Y."/>
            <person name="Zhang H."/>
            <person name="O'Toole P.W."/>
        </authorList>
    </citation>
    <scope>NUCLEOTIDE SEQUENCE [LARGE SCALE GENOMIC DNA]</scope>
    <source>
        <strain evidence="1 2">DSM 20452</strain>
    </source>
</reference>
<evidence type="ECO:0000313" key="2">
    <source>
        <dbReference type="Proteomes" id="UP000051612"/>
    </source>
</evidence>